<accession>A0AB73T6D1</accession>
<dbReference type="EMBL" id="QGGY01000004">
    <property type="protein sequence ID" value="PWJ76827.1"/>
    <property type="molecule type" value="Genomic_DNA"/>
</dbReference>
<dbReference type="Pfam" id="PF01208">
    <property type="entry name" value="URO-D"/>
    <property type="match status" value="1"/>
</dbReference>
<comment type="caution">
    <text evidence="2">The sequence shown here is derived from an EMBL/GenBank/DDBJ whole genome shotgun (WGS) entry which is preliminary data.</text>
</comment>
<feature type="domain" description="Uroporphyrinogen decarboxylase (URO-D)" evidence="1">
    <location>
        <begin position="163"/>
        <end position="336"/>
    </location>
</feature>
<dbReference type="PANTHER" id="PTHR47099">
    <property type="entry name" value="METHYLCOBAMIDE:COM METHYLTRANSFERASE MTBA"/>
    <property type="match status" value="1"/>
</dbReference>
<dbReference type="GO" id="GO:0006779">
    <property type="term" value="P:porphyrin-containing compound biosynthetic process"/>
    <property type="evidence" value="ECO:0007669"/>
    <property type="project" value="InterPro"/>
</dbReference>
<keyword evidence="3" id="KW-1185">Reference proteome</keyword>
<dbReference type="InterPro" id="IPR052024">
    <property type="entry name" value="Methanogen_methyltrans"/>
</dbReference>
<organism evidence="2 3">
    <name type="scientific">Murimonas intestini</name>
    <dbReference type="NCBI Taxonomy" id="1337051"/>
    <lineage>
        <taxon>Bacteria</taxon>
        <taxon>Bacillati</taxon>
        <taxon>Bacillota</taxon>
        <taxon>Clostridia</taxon>
        <taxon>Lachnospirales</taxon>
        <taxon>Lachnospiraceae</taxon>
        <taxon>Murimonas</taxon>
    </lineage>
</organism>
<dbReference type="Gene3D" id="3.20.20.210">
    <property type="match status" value="1"/>
</dbReference>
<dbReference type="RefSeq" id="WP_109625961.1">
    <property type="nucleotide sequence ID" value="NZ_JANKBI010000023.1"/>
</dbReference>
<evidence type="ECO:0000259" key="1">
    <source>
        <dbReference type="Pfam" id="PF01208"/>
    </source>
</evidence>
<reference evidence="2 3" key="1">
    <citation type="submission" date="2018-05" db="EMBL/GenBank/DDBJ databases">
        <authorList>
            <person name="Goeker M."/>
            <person name="Huntemann M."/>
            <person name="Clum A."/>
            <person name="Pillay M."/>
            <person name="Palaniappan K."/>
            <person name="Varghese N."/>
            <person name="Mikhailova N."/>
            <person name="Stamatis D."/>
            <person name="Reddy T."/>
            <person name="Daum C."/>
            <person name="Shapiro N."/>
            <person name="Ivanova N."/>
            <person name="Kyrpides N."/>
            <person name="Woyke T."/>
        </authorList>
    </citation>
    <scope>NUCLEOTIDE SEQUENCE [LARGE SCALE GENOMIC DNA]</scope>
    <source>
        <strain evidence="2 3">DSM 26524</strain>
    </source>
</reference>
<dbReference type="InterPro" id="IPR000257">
    <property type="entry name" value="Uroporphyrinogen_deCOase"/>
</dbReference>
<dbReference type="AlphaFoldDB" id="A0AB73T6D1"/>
<dbReference type="PANTHER" id="PTHR47099:SF1">
    <property type="entry name" value="METHYLCOBAMIDE:COM METHYLTRANSFERASE MTBA"/>
    <property type="match status" value="1"/>
</dbReference>
<name>A0AB73T6D1_9FIRM</name>
<gene>
    <name evidence="2" type="ORF">C7383_104274</name>
</gene>
<proteinExistence type="predicted"/>
<dbReference type="Proteomes" id="UP000245412">
    <property type="component" value="Unassembled WGS sequence"/>
</dbReference>
<sequence>MSERIYNGMLPLMIDMVSATAGPEVGQMLKNAPLGTKPYNPDLPCSPRENMKLLLEHKIPKYLPMSGDTYPITPDIVCERSYDNKTGPDWFGCKWSYEPGIGATIVKPGDEMLDSIEDWQNKITFPDIDALDWEECAQGIAKYYDDNRMSDWWFQVGLFERLHSLLGMQNALESLIIDEDEVAEFFDALTEHKIRVIRKLTSHFRVEMICYHDDWGYNKDGFIPPELFKRLIAPNLKKIVRAAHEGGAYFNMHSDGRIERYIPYMIEAGVDMWNPAQTVNDLAAIKREYGDRLVLNGAMDEGWTNDPAADEEKLRAYVRDKVDLLGAGGGYLASPGTFNGRNKAIMTDELRKYGRHFYDGK</sequence>
<evidence type="ECO:0000313" key="2">
    <source>
        <dbReference type="EMBL" id="PWJ76827.1"/>
    </source>
</evidence>
<evidence type="ECO:0000313" key="3">
    <source>
        <dbReference type="Proteomes" id="UP000245412"/>
    </source>
</evidence>
<dbReference type="InterPro" id="IPR038071">
    <property type="entry name" value="UROD/MetE-like_sf"/>
</dbReference>
<protein>
    <submittedName>
        <fullName evidence="2">Uroporphyrinogen decarboxylase</fullName>
    </submittedName>
</protein>
<dbReference type="GO" id="GO:0004853">
    <property type="term" value="F:uroporphyrinogen decarboxylase activity"/>
    <property type="evidence" value="ECO:0007669"/>
    <property type="project" value="InterPro"/>
</dbReference>
<dbReference type="SUPFAM" id="SSF51726">
    <property type="entry name" value="UROD/MetE-like"/>
    <property type="match status" value="1"/>
</dbReference>